<feature type="compositionally biased region" description="Basic and acidic residues" evidence="1">
    <location>
        <begin position="35"/>
        <end position="44"/>
    </location>
</feature>
<proteinExistence type="predicted"/>
<protein>
    <submittedName>
        <fullName evidence="2">Uncharacterized protein</fullName>
    </submittedName>
</protein>
<evidence type="ECO:0000256" key="1">
    <source>
        <dbReference type="SAM" id="MobiDB-lite"/>
    </source>
</evidence>
<comment type="caution">
    <text evidence="2">The sequence shown here is derived from an EMBL/GenBank/DDBJ whole genome shotgun (WGS) entry which is preliminary data.</text>
</comment>
<feature type="compositionally biased region" description="Basic and acidic residues" evidence="1">
    <location>
        <begin position="1"/>
        <end position="17"/>
    </location>
</feature>
<accession>A0AAD3TA67</accession>
<feature type="region of interest" description="Disordered" evidence="1">
    <location>
        <begin position="1"/>
        <end position="105"/>
    </location>
</feature>
<sequence>MRDPSTEPGTEKSHGVDEVQISHPQESSAPPLPEETSRSTEQHRACNQVIDSASQKESQPNWGAPHHGNRVPTSNPHRQRPPKPSMRVPRKAQLQGRGREVEDNP</sequence>
<gene>
    <name evidence="2" type="ORF">Nepgr_026674</name>
</gene>
<name>A0AAD3TA67_NEPGR</name>
<feature type="compositionally biased region" description="Polar residues" evidence="1">
    <location>
        <begin position="49"/>
        <end position="61"/>
    </location>
</feature>
<reference evidence="2" key="1">
    <citation type="submission" date="2023-05" db="EMBL/GenBank/DDBJ databases">
        <title>Nepenthes gracilis genome sequencing.</title>
        <authorList>
            <person name="Fukushima K."/>
        </authorList>
    </citation>
    <scope>NUCLEOTIDE SEQUENCE</scope>
    <source>
        <strain evidence="2">SING2019-196</strain>
    </source>
</reference>
<evidence type="ECO:0000313" key="3">
    <source>
        <dbReference type="Proteomes" id="UP001279734"/>
    </source>
</evidence>
<keyword evidence="3" id="KW-1185">Reference proteome</keyword>
<evidence type="ECO:0000313" key="2">
    <source>
        <dbReference type="EMBL" id="GMH24831.1"/>
    </source>
</evidence>
<dbReference type="EMBL" id="BSYO01000028">
    <property type="protein sequence ID" value="GMH24831.1"/>
    <property type="molecule type" value="Genomic_DNA"/>
</dbReference>
<dbReference type="Proteomes" id="UP001279734">
    <property type="component" value="Unassembled WGS sequence"/>
</dbReference>
<dbReference type="AlphaFoldDB" id="A0AAD3TA67"/>
<organism evidence="2 3">
    <name type="scientific">Nepenthes gracilis</name>
    <name type="common">Slender pitcher plant</name>
    <dbReference type="NCBI Taxonomy" id="150966"/>
    <lineage>
        <taxon>Eukaryota</taxon>
        <taxon>Viridiplantae</taxon>
        <taxon>Streptophyta</taxon>
        <taxon>Embryophyta</taxon>
        <taxon>Tracheophyta</taxon>
        <taxon>Spermatophyta</taxon>
        <taxon>Magnoliopsida</taxon>
        <taxon>eudicotyledons</taxon>
        <taxon>Gunneridae</taxon>
        <taxon>Pentapetalae</taxon>
        <taxon>Caryophyllales</taxon>
        <taxon>Nepenthaceae</taxon>
        <taxon>Nepenthes</taxon>
    </lineage>
</organism>